<dbReference type="GO" id="GO:0019284">
    <property type="term" value="P:L-methionine salvage from S-adenosylmethionine"/>
    <property type="evidence" value="ECO:0007669"/>
    <property type="project" value="TreeGrafter"/>
</dbReference>
<dbReference type="Pfam" id="PF01661">
    <property type="entry name" value="Macro"/>
    <property type="match status" value="1"/>
</dbReference>
<dbReference type="InterPro" id="IPR043472">
    <property type="entry name" value="Macro_dom-like"/>
</dbReference>
<accession>A0A2T0RCK7</accession>
<dbReference type="SUPFAM" id="SSF53167">
    <property type="entry name" value="Purine and uridine phosphorylases"/>
    <property type="match status" value="1"/>
</dbReference>
<dbReference type="PANTHER" id="PTHR46832:SF1">
    <property type="entry name" value="5'-METHYLTHIOADENOSINE_S-ADENOSYLHOMOCYSTEINE NUCLEOSIDASE"/>
    <property type="match status" value="1"/>
</dbReference>
<dbReference type="PROSITE" id="PS51154">
    <property type="entry name" value="MACRO"/>
    <property type="match status" value="1"/>
</dbReference>
<evidence type="ECO:0000313" key="2">
    <source>
        <dbReference type="EMBL" id="PRY18883.1"/>
    </source>
</evidence>
<evidence type="ECO:0000313" key="3">
    <source>
        <dbReference type="Proteomes" id="UP000239209"/>
    </source>
</evidence>
<dbReference type="Gene3D" id="3.40.220.10">
    <property type="entry name" value="Leucine Aminopeptidase, subunit E, domain 1"/>
    <property type="match status" value="1"/>
</dbReference>
<dbReference type="SUPFAM" id="SSF52949">
    <property type="entry name" value="Macro domain-like"/>
    <property type="match status" value="1"/>
</dbReference>
<dbReference type="AlphaFoldDB" id="A0A2T0RCK7"/>
<protein>
    <submittedName>
        <fullName evidence="2">Nucleoside phosphorylase</fullName>
    </submittedName>
</protein>
<dbReference type="EMBL" id="PVZG01000042">
    <property type="protein sequence ID" value="PRY18883.1"/>
    <property type="molecule type" value="Genomic_DNA"/>
</dbReference>
<comment type="caution">
    <text evidence="2">The sequence shown here is derived from an EMBL/GenBank/DDBJ whole genome shotgun (WGS) entry which is preliminary data.</text>
</comment>
<organism evidence="2 3">
    <name type="scientific">Pseudosporangium ferrugineum</name>
    <dbReference type="NCBI Taxonomy" id="439699"/>
    <lineage>
        <taxon>Bacteria</taxon>
        <taxon>Bacillati</taxon>
        <taxon>Actinomycetota</taxon>
        <taxon>Actinomycetes</taxon>
        <taxon>Micromonosporales</taxon>
        <taxon>Micromonosporaceae</taxon>
        <taxon>Pseudosporangium</taxon>
    </lineage>
</organism>
<dbReference type="GO" id="GO:0008930">
    <property type="term" value="F:methylthioadenosine nucleosidase activity"/>
    <property type="evidence" value="ECO:0007669"/>
    <property type="project" value="TreeGrafter"/>
</dbReference>
<sequence>MQRRVDVVLLSALAVEHRAVLDVLRQVDPAARDEGGVVLASVAGRRVAAISLAAVGNSGSAAGAQQAIDRWHPADLVLIGIAAGVGTKEIRLGDVLVAETIVGYEPGRHDGQGLHRRPDVHRSSFALLAAARAVAAATRPQEGPQVHFGNVLAGEKVLADEAVFAELRRNWPTTVGAEMEGLGVATAAHRNGTGFLLVKGVSDFADRRKDDAWQDRAALAAAQFVTEVLNYRAVPAEESDPREPSRASAQRFALAGTGRFLTAVPGALYRTRGADIWVNSENTDMEMSRTTDFTISAIIRYWGARRSPSGKVVDDLIADELRRRVGRRSPVAPGTVVTTGAGELAGSHGVRRIIHVASVVGEPGAGFRQVRNIAACVANVLAEADRLATADPTLRVILMPLLGIGSGSGDLSATVVTMVDTAVSFLADHPRTRLDEIRLLGFNTEEWRALTTTMAGHPQLVHNDRPA</sequence>
<dbReference type="RefSeq" id="WP_158277932.1">
    <property type="nucleotide sequence ID" value="NZ_PVZG01000042.1"/>
</dbReference>
<dbReference type="InterPro" id="IPR000845">
    <property type="entry name" value="Nucleoside_phosphorylase_d"/>
</dbReference>
<dbReference type="Gene3D" id="3.40.50.1580">
    <property type="entry name" value="Nucleoside phosphorylase domain"/>
    <property type="match status" value="1"/>
</dbReference>
<dbReference type="OrthoDB" id="3424167at2"/>
<dbReference type="PANTHER" id="PTHR46832">
    <property type="entry name" value="5'-METHYLTHIOADENOSINE/S-ADENOSYLHOMOCYSTEINE NUCLEOSIDASE"/>
    <property type="match status" value="1"/>
</dbReference>
<dbReference type="Pfam" id="PF01048">
    <property type="entry name" value="PNP_UDP_1"/>
    <property type="match status" value="1"/>
</dbReference>
<reference evidence="2 3" key="1">
    <citation type="submission" date="2018-03" db="EMBL/GenBank/DDBJ databases">
        <title>Genomic Encyclopedia of Archaeal and Bacterial Type Strains, Phase II (KMG-II): from individual species to whole genera.</title>
        <authorList>
            <person name="Goeker M."/>
        </authorList>
    </citation>
    <scope>NUCLEOTIDE SEQUENCE [LARGE SCALE GENOMIC DNA]</scope>
    <source>
        <strain evidence="2 3">DSM 45348</strain>
    </source>
</reference>
<proteinExistence type="predicted"/>
<dbReference type="InterPro" id="IPR002589">
    <property type="entry name" value="Macro_dom"/>
</dbReference>
<keyword evidence="3" id="KW-1185">Reference proteome</keyword>
<evidence type="ECO:0000259" key="1">
    <source>
        <dbReference type="PROSITE" id="PS51154"/>
    </source>
</evidence>
<gene>
    <name evidence="2" type="ORF">CLV70_14213</name>
</gene>
<dbReference type="Proteomes" id="UP000239209">
    <property type="component" value="Unassembled WGS sequence"/>
</dbReference>
<dbReference type="InterPro" id="IPR035994">
    <property type="entry name" value="Nucleoside_phosphorylase_sf"/>
</dbReference>
<name>A0A2T0RCK7_9ACTN</name>
<dbReference type="GO" id="GO:0008782">
    <property type="term" value="F:adenosylhomocysteine nucleosidase activity"/>
    <property type="evidence" value="ECO:0007669"/>
    <property type="project" value="TreeGrafter"/>
</dbReference>
<dbReference type="GO" id="GO:0009116">
    <property type="term" value="P:nucleoside metabolic process"/>
    <property type="evidence" value="ECO:0007669"/>
    <property type="project" value="InterPro"/>
</dbReference>
<feature type="domain" description="Macro" evidence="1">
    <location>
        <begin position="248"/>
        <end position="458"/>
    </location>
</feature>
<dbReference type="GO" id="GO:0005829">
    <property type="term" value="C:cytosol"/>
    <property type="evidence" value="ECO:0007669"/>
    <property type="project" value="TreeGrafter"/>
</dbReference>